<dbReference type="Gene3D" id="3.90.1150.200">
    <property type="match status" value="1"/>
</dbReference>
<evidence type="ECO:0000313" key="2">
    <source>
        <dbReference type="EMBL" id="MBK0380614.1"/>
    </source>
</evidence>
<dbReference type="Pfam" id="PF08818">
    <property type="entry name" value="DUF1801"/>
    <property type="match status" value="1"/>
</dbReference>
<dbReference type="AlphaFoldDB" id="A0A934PTM3"/>
<accession>A0A934PTM3</accession>
<evidence type="ECO:0000259" key="1">
    <source>
        <dbReference type="Pfam" id="PF08818"/>
    </source>
</evidence>
<dbReference type="RefSeq" id="WP_200067157.1">
    <property type="nucleotide sequence ID" value="NZ_JAEHFW010000003.1"/>
</dbReference>
<name>A0A934PTM3_9SPHI</name>
<dbReference type="EMBL" id="JAEHFW010000003">
    <property type="protein sequence ID" value="MBK0380614.1"/>
    <property type="molecule type" value="Genomic_DNA"/>
</dbReference>
<evidence type="ECO:0000313" key="3">
    <source>
        <dbReference type="Proteomes" id="UP000613193"/>
    </source>
</evidence>
<keyword evidence="3" id="KW-1185">Reference proteome</keyword>
<proteinExistence type="predicted"/>
<dbReference type="InterPro" id="IPR014922">
    <property type="entry name" value="YdhG-like"/>
</dbReference>
<dbReference type="SUPFAM" id="SSF159888">
    <property type="entry name" value="YdhG-like"/>
    <property type="match status" value="1"/>
</dbReference>
<feature type="domain" description="YdhG-like" evidence="1">
    <location>
        <begin position="24"/>
        <end position="131"/>
    </location>
</feature>
<organism evidence="2 3">
    <name type="scientific">Mucilaginibacter segetis</name>
    <dbReference type="NCBI Taxonomy" id="2793071"/>
    <lineage>
        <taxon>Bacteria</taxon>
        <taxon>Pseudomonadati</taxon>
        <taxon>Bacteroidota</taxon>
        <taxon>Sphingobacteriia</taxon>
        <taxon>Sphingobacteriales</taxon>
        <taxon>Sphingobacteriaceae</taxon>
        <taxon>Mucilaginibacter</taxon>
    </lineage>
</organism>
<gene>
    <name evidence="2" type="ORF">I5M19_14920</name>
</gene>
<sequence length="135" mass="15598">MPKTKLTNQGQVGQHIEKLDATIQDAVQLLRQIILNSDDKIGEHIKWNNPAFYYTGEMEEFDAKQYKRDIVVMNLHKNRLMLVFPTGVKVNDTTGFLEGNYPDGRRVVSFKDINHIKANAHHLSNVIKQWILLVK</sequence>
<dbReference type="Proteomes" id="UP000613193">
    <property type="component" value="Unassembled WGS sequence"/>
</dbReference>
<comment type="caution">
    <text evidence="2">The sequence shown here is derived from an EMBL/GenBank/DDBJ whole genome shotgun (WGS) entry which is preliminary data.</text>
</comment>
<protein>
    <submittedName>
        <fullName evidence="2">DUF1801 domain-containing protein</fullName>
    </submittedName>
</protein>
<reference evidence="2" key="1">
    <citation type="submission" date="2020-12" db="EMBL/GenBank/DDBJ databases">
        <title>Bacterial novel species Mucilaginibacter sp. SD-g isolated from soil.</title>
        <authorList>
            <person name="Jung H.-Y."/>
        </authorList>
    </citation>
    <scope>NUCLEOTIDE SEQUENCE</scope>
    <source>
        <strain evidence="2">SD-g</strain>
    </source>
</reference>